<dbReference type="SUPFAM" id="SSF48403">
    <property type="entry name" value="Ankyrin repeat"/>
    <property type="match status" value="1"/>
</dbReference>
<keyword evidence="1" id="KW-0040">ANK repeat</keyword>
<dbReference type="PANTHER" id="PTHR24121:SF23">
    <property type="entry name" value="NO MECHANORECEPTOR POTENTIAL C, ISOFORM H"/>
    <property type="match status" value="1"/>
</dbReference>
<sequence>MDNLFPRSAPFGGWPSNARHISGMMGSTNAPNHHPLLFQHHNNSNYFCSNGLTPTKILNEKIRARDWDAARVRVLSHPWDAFYRAKPNQRNHNNNTSNNNNATPLHLACLYRAPLDVVQLLLDANPQALLCQDSEGWTPLHVILLYGDSEEVALMLIRRGGAQAAAVQSRIVGAPLHLAFRHGCSTTIIKELLRVNPKMATTANEYATKPARILWYQFSRNPENEQLLQELAAQQQRDMSTVMTTRQEESLRELVERLTLLVLAAKGKHHHYNPRSHSKSATTILHDVVMATEETLGDLSPFLPLIVLLHPELVRTTDDSGDLPLHKAASYRPASCNGSGLRRTASMPSLAARYNQHGATKDPVDVLIQSYPLAASIPNRLGHLPLHIALSRGQRTWRTGVSSILLAAPQVILTLDSETQLFPFQLAAAAMASSSMEEANEDEDTRDDTEQALETILELLLACPHAMPAPSSQ</sequence>
<evidence type="ECO:0000313" key="3">
    <source>
        <dbReference type="Proteomes" id="UP001153069"/>
    </source>
</evidence>
<gene>
    <name evidence="2" type="ORF">SEMRO_352_G124250.1</name>
</gene>
<dbReference type="PROSITE" id="PS50297">
    <property type="entry name" value="ANK_REP_REGION"/>
    <property type="match status" value="1"/>
</dbReference>
<dbReference type="SMART" id="SM00248">
    <property type="entry name" value="ANK"/>
    <property type="match status" value="2"/>
</dbReference>
<organism evidence="2 3">
    <name type="scientific">Seminavis robusta</name>
    <dbReference type="NCBI Taxonomy" id="568900"/>
    <lineage>
        <taxon>Eukaryota</taxon>
        <taxon>Sar</taxon>
        <taxon>Stramenopiles</taxon>
        <taxon>Ochrophyta</taxon>
        <taxon>Bacillariophyta</taxon>
        <taxon>Bacillariophyceae</taxon>
        <taxon>Bacillariophycidae</taxon>
        <taxon>Naviculales</taxon>
        <taxon>Naviculaceae</taxon>
        <taxon>Seminavis</taxon>
    </lineage>
</organism>
<accession>A0A9N8HDP4</accession>
<dbReference type="InterPro" id="IPR036770">
    <property type="entry name" value="Ankyrin_rpt-contain_sf"/>
</dbReference>
<dbReference type="OrthoDB" id="40913at2759"/>
<dbReference type="Pfam" id="PF13857">
    <property type="entry name" value="Ank_5"/>
    <property type="match status" value="1"/>
</dbReference>
<comment type="caution">
    <text evidence="2">The sequence shown here is derived from an EMBL/GenBank/DDBJ whole genome shotgun (WGS) entry which is preliminary data.</text>
</comment>
<dbReference type="AlphaFoldDB" id="A0A9N8HDP4"/>
<feature type="repeat" description="ANK" evidence="1">
    <location>
        <begin position="135"/>
        <end position="160"/>
    </location>
</feature>
<keyword evidence="3" id="KW-1185">Reference proteome</keyword>
<dbReference type="Gene3D" id="1.25.40.20">
    <property type="entry name" value="Ankyrin repeat-containing domain"/>
    <property type="match status" value="2"/>
</dbReference>
<reference evidence="2" key="1">
    <citation type="submission" date="2020-06" db="EMBL/GenBank/DDBJ databases">
        <authorList>
            <consortium name="Plant Systems Biology data submission"/>
        </authorList>
    </citation>
    <scope>NUCLEOTIDE SEQUENCE</scope>
    <source>
        <strain evidence="2">D6</strain>
    </source>
</reference>
<evidence type="ECO:0000256" key="1">
    <source>
        <dbReference type="PROSITE-ProRule" id="PRU00023"/>
    </source>
</evidence>
<dbReference type="PANTHER" id="PTHR24121">
    <property type="entry name" value="NO MECHANORECEPTOR POTENTIAL C, ISOFORM D-RELATED"/>
    <property type="match status" value="1"/>
</dbReference>
<protein>
    <submittedName>
        <fullName evidence="2">Ankyrin Repeat</fullName>
    </submittedName>
</protein>
<proteinExistence type="predicted"/>
<name>A0A9N8HDP4_9STRA</name>
<dbReference type="Proteomes" id="UP001153069">
    <property type="component" value="Unassembled WGS sequence"/>
</dbReference>
<dbReference type="InterPro" id="IPR002110">
    <property type="entry name" value="Ankyrin_rpt"/>
</dbReference>
<dbReference type="PROSITE" id="PS50088">
    <property type="entry name" value="ANK_REPEAT"/>
    <property type="match status" value="1"/>
</dbReference>
<evidence type="ECO:0000313" key="2">
    <source>
        <dbReference type="EMBL" id="CAB9508570.1"/>
    </source>
</evidence>
<dbReference type="EMBL" id="CAICTM010000351">
    <property type="protein sequence ID" value="CAB9508570.1"/>
    <property type="molecule type" value="Genomic_DNA"/>
</dbReference>